<organism evidence="2 3">
    <name type="scientific">Mycolicibacterium fortuitum</name>
    <name type="common">Mycobacterium fortuitum</name>
    <dbReference type="NCBI Taxonomy" id="1766"/>
    <lineage>
        <taxon>Bacteria</taxon>
        <taxon>Bacillati</taxon>
        <taxon>Actinomycetota</taxon>
        <taxon>Actinomycetes</taxon>
        <taxon>Mycobacteriales</taxon>
        <taxon>Mycobacteriaceae</taxon>
        <taxon>Mycolicibacterium</taxon>
    </lineage>
</organism>
<keyword evidence="1" id="KW-0472">Membrane</keyword>
<accession>A0A378UWR5</accession>
<dbReference type="Proteomes" id="UP000255389">
    <property type="component" value="Unassembled WGS sequence"/>
</dbReference>
<evidence type="ECO:0000256" key="1">
    <source>
        <dbReference type="SAM" id="Phobius"/>
    </source>
</evidence>
<keyword evidence="1" id="KW-1133">Transmembrane helix</keyword>
<evidence type="ECO:0000313" key="3">
    <source>
        <dbReference type="Proteomes" id="UP000255389"/>
    </source>
</evidence>
<reference evidence="2 3" key="1">
    <citation type="submission" date="2018-06" db="EMBL/GenBank/DDBJ databases">
        <authorList>
            <consortium name="Pathogen Informatics"/>
            <person name="Doyle S."/>
        </authorList>
    </citation>
    <scope>NUCLEOTIDE SEQUENCE [LARGE SCALE GENOMIC DNA]</scope>
    <source>
        <strain evidence="2 3">NCTC1542</strain>
    </source>
</reference>
<dbReference type="EMBL" id="UGQY01000004">
    <property type="protein sequence ID" value="SUA02692.1"/>
    <property type="molecule type" value="Genomic_DNA"/>
</dbReference>
<sequence length="68" mass="6867">MLTLTGAATVAAALHRAYAAGWIIATVAAVGLLLLPLGLEERTIVALLCGPLVGIAVHLVALAKLALR</sequence>
<feature type="transmembrane region" description="Helical" evidence="1">
    <location>
        <begin position="43"/>
        <end position="67"/>
    </location>
</feature>
<protein>
    <submittedName>
        <fullName evidence="2">Membrane protein</fullName>
    </submittedName>
</protein>
<name>A0A378UWR5_MYCFO</name>
<gene>
    <name evidence="2" type="ORF">NCTC1542_04162</name>
</gene>
<keyword evidence="1" id="KW-0812">Transmembrane</keyword>
<proteinExistence type="predicted"/>
<evidence type="ECO:0000313" key="2">
    <source>
        <dbReference type="EMBL" id="SUA02692.1"/>
    </source>
</evidence>
<dbReference type="AlphaFoldDB" id="A0A378UWR5"/>